<organism evidence="2 3">
    <name type="scientific">Ilyodon furcidens</name>
    <name type="common">goldbreast splitfin</name>
    <dbReference type="NCBI Taxonomy" id="33524"/>
    <lineage>
        <taxon>Eukaryota</taxon>
        <taxon>Metazoa</taxon>
        <taxon>Chordata</taxon>
        <taxon>Craniata</taxon>
        <taxon>Vertebrata</taxon>
        <taxon>Euteleostomi</taxon>
        <taxon>Actinopterygii</taxon>
        <taxon>Neopterygii</taxon>
        <taxon>Teleostei</taxon>
        <taxon>Neoteleostei</taxon>
        <taxon>Acanthomorphata</taxon>
        <taxon>Ovalentaria</taxon>
        <taxon>Atherinomorphae</taxon>
        <taxon>Cyprinodontiformes</taxon>
        <taxon>Goodeidae</taxon>
        <taxon>Ilyodon</taxon>
    </lineage>
</organism>
<evidence type="ECO:0000256" key="1">
    <source>
        <dbReference type="SAM" id="MobiDB-lite"/>
    </source>
</evidence>
<feature type="region of interest" description="Disordered" evidence="1">
    <location>
        <begin position="1"/>
        <end position="64"/>
    </location>
</feature>
<evidence type="ECO:0000313" key="2">
    <source>
        <dbReference type="EMBL" id="MEQ2242299.1"/>
    </source>
</evidence>
<evidence type="ECO:0000313" key="3">
    <source>
        <dbReference type="Proteomes" id="UP001482620"/>
    </source>
</evidence>
<dbReference type="EMBL" id="JAHRIQ010064139">
    <property type="protein sequence ID" value="MEQ2242299.1"/>
    <property type="molecule type" value="Genomic_DNA"/>
</dbReference>
<proteinExistence type="predicted"/>
<sequence>MWTFKSLQPGQPELLEVSRTPRVSGSSSNQFKFPQRPTEVREKAFKGWDDRGPTERPRKSEETDGKLSFLRLFERLPRTPQEPGVDLWKLHRRSP</sequence>
<accession>A0ABV0UAS1</accession>
<name>A0ABV0UAS1_9TELE</name>
<feature type="compositionally biased region" description="Polar residues" evidence="1">
    <location>
        <begin position="21"/>
        <end position="32"/>
    </location>
</feature>
<keyword evidence="3" id="KW-1185">Reference proteome</keyword>
<comment type="caution">
    <text evidence="2">The sequence shown here is derived from an EMBL/GenBank/DDBJ whole genome shotgun (WGS) entry which is preliminary data.</text>
</comment>
<feature type="compositionally biased region" description="Basic and acidic residues" evidence="1">
    <location>
        <begin position="38"/>
        <end position="64"/>
    </location>
</feature>
<reference evidence="2 3" key="1">
    <citation type="submission" date="2021-06" db="EMBL/GenBank/DDBJ databases">
        <authorList>
            <person name="Palmer J.M."/>
        </authorList>
    </citation>
    <scope>NUCLEOTIDE SEQUENCE [LARGE SCALE GENOMIC DNA]</scope>
    <source>
        <strain evidence="3">if_2019</strain>
        <tissue evidence="2">Muscle</tissue>
    </source>
</reference>
<gene>
    <name evidence="2" type="ORF">ILYODFUR_034456</name>
</gene>
<protein>
    <submittedName>
        <fullName evidence="2">Uncharacterized protein</fullName>
    </submittedName>
</protein>
<dbReference type="Proteomes" id="UP001482620">
    <property type="component" value="Unassembled WGS sequence"/>
</dbReference>